<name>A0ABN5XKM8_9EURY</name>
<reference evidence="2 3" key="1">
    <citation type="submission" date="2019-06" db="EMBL/GenBank/DDBJ databases">
        <title>Complete genome sequence of Methanoculleus chikugoensis strain MG62.</title>
        <authorList>
            <person name="Asakawa S."/>
            <person name="Dianou D."/>
        </authorList>
    </citation>
    <scope>NUCLEOTIDE SEQUENCE [LARGE SCALE GENOMIC DNA]</scope>
    <source>
        <strain evidence="2 3">MG62</strain>
    </source>
</reference>
<dbReference type="Pfam" id="PF00636">
    <property type="entry name" value="Ribonuclease_3"/>
    <property type="match status" value="1"/>
</dbReference>
<dbReference type="Proteomes" id="UP000824969">
    <property type="component" value="Chromosome"/>
</dbReference>
<organism evidence="2 3">
    <name type="scientific">Methanoculleus chikugoensis</name>
    <dbReference type="NCBI Taxonomy" id="118126"/>
    <lineage>
        <taxon>Archaea</taxon>
        <taxon>Methanobacteriati</taxon>
        <taxon>Methanobacteriota</taxon>
        <taxon>Stenosarchaea group</taxon>
        <taxon>Methanomicrobia</taxon>
        <taxon>Methanomicrobiales</taxon>
        <taxon>Methanomicrobiaceae</taxon>
        <taxon>Methanoculleus</taxon>
    </lineage>
</organism>
<protein>
    <recommendedName>
        <fullName evidence="1">RNase III domain-containing protein</fullName>
    </recommendedName>
</protein>
<dbReference type="EMBL" id="AP019781">
    <property type="protein sequence ID" value="BBL68730.1"/>
    <property type="molecule type" value="Genomic_DNA"/>
</dbReference>
<evidence type="ECO:0000313" key="2">
    <source>
        <dbReference type="EMBL" id="BBL68730.1"/>
    </source>
</evidence>
<evidence type="ECO:0000259" key="1">
    <source>
        <dbReference type="Pfam" id="PF00636"/>
    </source>
</evidence>
<proteinExistence type="predicted"/>
<gene>
    <name evidence="2" type="ORF">MchiMG62_19110</name>
</gene>
<accession>A0ABN5XKM8</accession>
<keyword evidence="3" id="KW-1185">Reference proteome</keyword>
<feature type="domain" description="RNase III" evidence="1">
    <location>
        <begin position="131"/>
        <end position="218"/>
    </location>
</feature>
<sequence length="238" mass="26596">MLYGSDGHEMHRWLTWNLPGIEGRLTTLREDLVRETSALPPGESGKFGRWVREIETVFAKAAVITGTVQPEVEADLGYSLGDREQFVIAMFRPSTRNLFDEIAEDARSGGWCTLTDAELRDLAHLHEAAGALAWIGDAALKIGLLPAIWDQEIANAGNLTENRKAYDRNSNLALLCDRWSLYEHRIHFDAEIPRSARTINHAKGTLVESVFGILFLREGLKGVASATELLRPPPPRRR</sequence>
<dbReference type="InterPro" id="IPR000999">
    <property type="entry name" value="RNase_III_dom"/>
</dbReference>
<evidence type="ECO:0000313" key="3">
    <source>
        <dbReference type="Proteomes" id="UP000824969"/>
    </source>
</evidence>